<sequence length="61" mass="6845">METTPPTSVSVAVLRADLASLLNAVEWQGHQIEITRYNRPAAYLVSAEWFERAQRALASEE</sequence>
<dbReference type="NCBIfam" id="TIGR01552">
    <property type="entry name" value="phd_fam"/>
    <property type="match status" value="1"/>
</dbReference>
<dbReference type="EMBL" id="BSSD01000003">
    <property type="protein sequence ID" value="GLW91764.1"/>
    <property type="molecule type" value="Genomic_DNA"/>
</dbReference>
<accession>A0A9W6QNK4</accession>
<name>A0A9W6QNK4_9PSEU</name>
<keyword evidence="4" id="KW-1185">Reference proteome</keyword>
<evidence type="ECO:0000256" key="2">
    <source>
        <dbReference type="RuleBase" id="RU362080"/>
    </source>
</evidence>
<dbReference type="AlphaFoldDB" id="A0A9W6QNK4"/>
<comment type="function">
    <text evidence="2">Antitoxin component of a type II toxin-antitoxin (TA) system.</text>
</comment>
<comment type="caution">
    <text evidence="3">The sequence shown here is derived from an EMBL/GenBank/DDBJ whole genome shotgun (WGS) entry which is preliminary data.</text>
</comment>
<dbReference type="InterPro" id="IPR036165">
    <property type="entry name" value="YefM-like_sf"/>
</dbReference>
<evidence type="ECO:0000256" key="1">
    <source>
        <dbReference type="ARBA" id="ARBA00009981"/>
    </source>
</evidence>
<evidence type="ECO:0000313" key="4">
    <source>
        <dbReference type="Proteomes" id="UP001165042"/>
    </source>
</evidence>
<protein>
    <recommendedName>
        <fullName evidence="2">Antitoxin</fullName>
    </recommendedName>
</protein>
<dbReference type="Gene3D" id="3.40.1620.10">
    <property type="entry name" value="YefM-like domain"/>
    <property type="match status" value="1"/>
</dbReference>
<dbReference type="SUPFAM" id="SSF143120">
    <property type="entry name" value="YefM-like"/>
    <property type="match status" value="1"/>
</dbReference>
<organism evidence="3 4">
    <name type="scientific">Actinokineospora globicatena</name>
    <dbReference type="NCBI Taxonomy" id="103729"/>
    <lineage>
        <taxon>Bacteria</taxon>
        <taxon>Bacillati</taxon>
        <taxon>Actinomycetota</taxon>
        <taxon>Actinomycetes</taxon>
        <taxon>Pseudonocardiales</taxon>
        <taxon>Pseudonocardiaceae</taxon>
        <taxon>Actinokineospora</taxon>
    </lineage>
</organism>
<dbReference type="Proteomes" id="UP001165042">
    <property type="component" value="Unassembled WGS sequence"/>
</dbReference>
<reference evidence="3" key="1">
    <citation type="submission" date="2023-02" db="EMBL/GenBank/DDBJ databases">
        <title>Actinokineospora globicatena NBRC 15670.</title>
        <authorList>
            <person name="Ichikawa N."/>
            <person name="Sato H."/>
            <person name="Tonouchi N."/>
        </authorList>
    </citation>
    <scope>NUCLEOTIDE SEQUENCE</scope>
    <source>
        <strain evidence="3">NBRC 15670</strain>
    </source>
</reference>
<comment type="similarity">
    <text evidence="1 2">Belongs to the phD/YefM antitoxin family.</text>
</comment>
<gene>
    <name evidence="3" type="ORF">Aglo03_25800</name>
</gene>
<dbReference type="RefSeq" id="WP_285610541.1">
    <property type="nucleotide sequence ID" value="NZ_BSSD01000003.1"/>
</dbReference>
<evidence type="ECO:0000313" key="3">
    <source>
        <dbReference type="EMBL" id="GLW91764.1"/>
    </source>
</evidence>
<dbReference type="InterPro" id="IPR006442">
    <property type="entry name" value="Antitoxin_Phd/YefM"/>
</dbReference>
<dbReference type="Pfam" id="PF02604">
    <property type="entry name" value="PhdYeFM_antitox"/>
    <property type="match status" value="1"/>
</dbReference>
<proteinExistence type="inferred from homology"/>